<protein>
    <recommendedName>
        <fullName evidence="2">UPF0102 protein COU82_01795</fullName>
    </recommendedName>
</protein>
<gene>
    <name evidence="3" type="ORF">COU82_01795</name>
</gene>
<accession>A0A2M8KC47</accession>
<name>A0A2M8KC47_9BACT</name>
<evidence type="ECO:0000313" key="3">
    <source>
        <dbReference type="EMBL" id="PJE57473.1"/>
    </source>
</evidence>
<proteinExistence type="inferred from homology"/>
<reference evidence="4" key="1">
    <citation type="submission" date="2017-09" db="EMBL/GenBank/DDBJ databases">
        <title>Depth-based differentiation of microbial function through sediment-hosted aquifers and enrichment of novel symbionts in the deep terrestrial subsurface.</title>
        <authorList>
            <person name="Probst A.J."/>
            <person name="Ladd B."/>
            <person name="Jarett J.K."/>
            <person name="Geller-Mcgrath D.E."/>
            <person name="Sieber C.M.K."/>
            <person name="Emerson J.B."/>
            <person name="Anantharaman K."/>
            <person name="Thomas B.C."/>
            <person name="Malmstrom R."/>
            <person name="Stieglmeier M."/>
            <person name="Klingl A."/>
            <person name="Woyke T."/>
            <person name="Ryan C.M."/>
            <person name="Banfield J.F."/>
        </authorList>
    </citation>
    <scope>NUCLEOTIDE SEQUENCE [LARGE SCALE GENOMIC DNA]</scope>
</reference>
<comment type="caution">
    <text evidence="3">The sequence shown here is derived from an EMBL/GenBank/DDBJ whole genome shotgun (WGS) entry which is preliminary data.</text>
</comment>
<comment type="similarity">
    <text evidence="1 2">Belongs to the UPF0102 family.</text>
</comment>
<evidence type="ECO:0000256" key="2">
    <source>
        <dbReference type="HAMAP-Rule" id="MF_00048"/>
    </source>
</evidence>
<dbReference type="Gene3D" id="3.40.1350.10">
    <property type="match status" value="1"/>
</dbReference>
<organism evidence="3 4">
    <name type="scientific">Candidatus Portnoybacteria bacterium CG10_big_fil_rev_8_21_14_0_10_38_18</name>
    <dbReference type="NCBI Taxonomy" id="1974813"/>
    <lineage>
        <taxon>Bacteria</taxon>
        <taxon>Candidatus Portnoyibacteriota</taxon>
    </lineage>
</organism>
<dbReference type="InterPro" id="IPR011335">
    <property type="entry name" value="Restrct_endonuc-II-like"/>
</dbReference>
<dbReference type="PANTHER" id="PTHR34039:SF1">
    <property type="entry name" value="UPF0102 PROTEIN YRAN"/>
    <property type="match status" value="1"/>
</dbReference>
<evidence type="ECO:0000256" key="1">
    <source>
        <dbReference type="ARBA" id="ARBA00006738"/>
    </source>
</evidence>
<dbReference type="Pfam" id="PF02021">
    <property type="entry name" value="UPF0102"/>
    <property type="match status" value="1"/>
</dbReference>
<sequence length="164" mass="18931">MFYPAVAIARQVNTAKGNIKSLQNLAAQCFRKFIGFCKTMREKKNLGDIGEKIAEKYLKDRGYKILDKNFRYSKLGELDIVAQRGDNIAFIEVKTRNKTGPSEFLPEDNITHDKQKKLVKLSQIYLSKNKLMDSPWQIDVLAIEIYRDGSYDIRHTENAVGDFY</sequence>
<dbReference type="HAMAP" id="MF_00048">
    <property type="entry name" value="UPF0102"/>
    <property type="match status" value="1"/>
</dbReference>
<dbReference type="InterPro" id="IPR011856">
    <property type="entry name" value="tRNA_endonuc-like_dom_sf"/>
</dbReference>
<dbReference type="AlphaFoldDB" id="A0A2M8KC47"/>
<dbReference type="InterPro" id="IPR003509">
    <property type="entry name" value="UPF0102_YraN-like"/>
</dbReference>
<dbReference type="Proteomes" id="UP000231648">
    <property type="component" value="Unassembled WGS sequence"/>
</dbReference>
<dbReference type="SUPFAM" id="SSF52980">
    <property type="entry name" value="Restriction endonuclease-like"/>
    <property type="match status" value="1"/>
</dbReference>
<dbReference type="PANTHER" id="PTHR34039">
    <property type="entry name" value="UPF0102 PROTEIN YRAN"/>
    <property type="match status" value="1"/>
</dbReference>
<evidence type="ECO:0000313" key="4">
    <source>
        <dbReference type="Proteomes" id="UP000231648"/>
    </source>
</evidence>
<dbReference type="GO" id="GO:0003676">
    <property type="term" value="F:nucleic acid binding"/>
    <property type="evidence" value="ECO:0007669"/>
    <property type="project" value="InterPro"/>
</dbReference>
<dbReference type="EMBL" id="PFDX01000020">
    <property type="protein sequence ID" value="PJE57473.1"/>
    <property type="molecule type" value="Genomic_DNA"/>
</dbReference>
<dbReference type="CDD" id="cd20736">
    <property type="entry name" value="PoNe_Nuclease"/>
    <property type="match status" value="1"/>
</dbReference>